<reference evidence="10" key="1">
    <citation type="submission" date="2016-06" db="UniProtKB">
        <authorList>
            <consortium name="WormBaseParasite"/>
        </authorList>
    </citation>
    <scope>IDENTIFICATION</scope>
</reference>
<dbReference type="Pfam" id="PF02453">
    <property type="entry name" value="Reticulon"/>
    <property type="match status" value="1"/>
</dbReference>
<evidence type="ECO:0000259" key="7">
    <source>
        <dbReference type="PROSITE" id="PS50845"/>
    </source>
</evidence>
<comment type="subcellular location">
    <subcellularLocation>
        <location evidence="1 6">Endoplasmic reticulum membrane</location>
        <topology evidence="1 6">Multi-pass membrane protein</topology>
    </subcellularLocation>
</comment>
<reference evidence="8 9" key="2">
    <citation type="submission" date="2018-11" db="EMBL/GenBank/DDBJ databases">
        <authorList>
            <consortium name="Pathogen Informatics"/>
        </authorList>
    </citation>
    <scope>NUCLEOTIDE SEQUENCE [LARGE SCALE GENOMIC DNA]</scope>
</reference>
<dbReference type="PANTHER" id="PTHR45799:SF2">
    <property type="entry name" value="RETICULON-LIKE PROTEIN"/>
    <property type="match status" value="1"/>
</dbReference>
<gene>
    <name evidence="8" type="ORF">SBAD_LOCUS6360</name>
</gene>
<proteinExistence type="predicted"/>
<dbReference type="EMBL" id="UZAM01009686">
    <property type="protein sequence ID" value="VDP09841.1"/>
    <property type="molecule type" value="Genomic_DNA"/>
</dbReference>
<keyword evidence="2 6" id="KW-0812">Transmembrane</keyword>
<feature type="transmembrane region" description="Helical" evidence="6">
    <location>
        <begin position="123"/>
        <end position="143"/>
    </location>
</feature>
<name>A0A183IRW2_9BILA</name>
<dbReference type="WBParaSite" id="SBAD_0000660601-mRNA-1">
    <property type="protein sequence ID" value="SBAD_0000660601-mRNA-1"/>
    <property type="gene ID" value="SBAD_0000660601"/>
</dbReference>
<dbReference type="InterPro" id="IPR046964">
    <property type="entry name" value="RTN1-4"/>
</dbReference>
<keyword evidence="9" id="KW-1185">Reference proteome</keyword>
<evidence type="ECO:0000313" key="8">
    <source>
        <dbReference type="EMBL" id="VDP09841.1"/>
    </source>
</evidence>
<keyword evidence="5 6" id="KW-0472">Membrane</keyword>
<feature type="transmembrane region" description="Helical" evidence="6">
    <location>
        <begin position="30"/>
        <end position="49"/>
    </location>
</feature>
<dbReference type="GO" id="GO:0005789">
    <property type="term" value="C:endoplasmic reticulum membrane"/>
    <property type="evidence" value="ECO:0007669"/>
    <property type="project" value="UniProtKB-SubCell"/>
</dbReference>
<dbReference type="PANTHER" id="PTHR45799">
    <property type="entry name" value="RETICULON-LIKE PROTEIN"/>
    <property type="match status" value="1"/>
</dbReference>
<dbReference type="Gene3D" id="1.20.5.2480">
    <property type="match status" value="1"/>
</dbReference>
<dbReference type="OrthoDB" id="567788at2759"/>
<keyword evidence="3 6" id="KW-0256">Endoplasmic reticulum</keyword>
<dbReference type="InterPro" id="IPR003388">
    <property type="entry name" value="Reticulon"/>
</dbReference>
<evidence type="ECO:0000313" key="9">
    <source>
        <dbReference type="Proteomes" id="UP000270296"/>
    </source>
</evidence>
<accession>A0A183IRW2</accession>
<feature type="domain" description="Reticulon" evidence="7">
    <location>
        <begin position="20"/>
        <end position="216"/>
    </location>
</feature>
<evidence type="ECO:0000256" key="1">
    <source>
        <dbReference type="ARBA" id="ARBA00004477"/>
    </source>
</evidence>
<evidence type="ECO:0000256" key="3">
    <source>
        <dbReference type="ARBA" id="ARBA00022824"/>
    </source>
</evidence>
<organism evidence="10">
    <name type="scientific">Soboliphyme baturini</name>
    <dbReference type="NCBI Taxonomy" id="241478"/>
    <lineage>
        <taxon>Eukaryota</taxon>
        <taxon>Metazoa</taxon>
        <taxon>Ecdysozoa</taxon>
        <taxon>Nematoda</taxon>
        <taxon>Enoplea</taxon>
        <taxon>Dorylaimia</taxon>
        <taxon>Dioctophymatida</taxon>
        <taxon>Dioctophymatoidea</taxon>
        <taxon>Soboliphymatidae</taxon>
        <taxon>Soboliphyme</taxon>
    </lineage>
</organism>
<evidence type="ECO:0000313" key="10">
    <source>
        <dbReference type="WBParaSite" id="SBAD_0000660601-mRNA-1"/>
    </source>
</evidence>
<evidence type="ECO:0000256" key="5">
    <source>
        <dbReference type="ARBA" id="ARBA00023136"/>
    </source>
</evidence>
<feature type="transmembrane region" description="Helical" evidence="6">
    <location>
        <begin position="155"/>
        <end position="175"/>
    </location>
</feature>
<dbReference type="Proteomes" id="UP000270296">
    <property type="component" value="Unassembled WGS sequence"/>
</dbReference>
<dbReference type="AlphaFoldDB" id="A0A183IRW2"/>
<sequence>MGHCSQMAHFLRSYLFHISVQDLVLWKNPVVSGTVFFVLFFVVLALRIYSALSVVGYAGLLLLSTALVCRGYSLIFAKLHGNAPSNPFGPYLEKKIELTAEDTHKQIESILNSIQKRLDELKALFFIESVVDSLKFGVLLWALTYIGQFFSDSGLAIFLLVYVFTVPKILDLYHGPITKYKNIMMDKLEKIRELINKKLPFLAQKGVPTKDEKKLD</sequence>
<feature type="transmembrane region" description="Helical" evidence="6">
    <location>
        <begin position="55"/>
        <end position="77"/>
    </location>
</feature>
<evidence type="ECO:0000256" key="6">
    <source>
        <dbReference type="RuleBase" id="RU363132"/>
    </source>
</evidence>
<evidence type="ECO:0000256" key="4">
    <source>
        <dbReference type="ARBA" id="ARBA00022989"/>
    </source>
</evidence>
<dbReference type="GO" id="GO:0030424">
    <property type="term" value="C:axon"/>
    <property type="evidence" value="ECO:0007669"/>
    <property type="project" value="TreeGrafter"/>
</dbReference>
<evidence type="ECO:0000256" key="2">
    <source>
        <dbReference type="ARBA" id="ARBA00022692"/>
    </source>
</evidence>
<keyword evidence="4 6" id="KW-1133">Transmembrane helix</keyword>
<dbReference type="PROSITE" id="PS50845">
    <property type="entry name" value="RETICULON"/>
    <property type="match status" value="1"/>
</dbReference>
<protein>
    <recommendedName>
        <fullName evidence="6">Reticulon-like protein</fullName>
    </recommendedName>
</protein>